<feature type="domain" description="HTH gntR-type" evidence="4">
    <location>
        <begin position="16"/>
        <end position="83"/>
    </location>
</feature>
<dbReference type="SUPFAM" id="SSF48008">
    <property type="entry name" value="GntR ligand-binding domain-like"/>
    <property type="match status" value="1"/>
</dbReference>
<evidence type="ECO:0000256" key="1">
    <source>
        <dbReference type="ARBA" id="ARBA00023015"/>
    </source>
</evidence>
<dbReference type="PANTHER" id="PTHR43537">
    <property type="entry name" value="TRANSCRIPTIONAL REGULATOR, GNTR FAMILY"/>
    <property type="match status" value="1"/>
</dbReference>
<dbReference type="InterPro" id="IPR008920">
    <property type="entry name" value="TF_FadR/GntR_C"/>
</dbReference>
<sequence length="245" mass="27769">MDAAQVIESDGSGRQASLAEIAYDRIEDLIVHRILKPGADVRMQELQVQIGIGRTPVHQAVRRLAAETLIQIRPRDGLRISPIDLTRDRRLLQLRRDMDRFVVRLAAMNASGNTRNQMLHIAHQLRSRRAEMELEEFNTYDRLLDRTLMDAAEEPFLDRTLRPLHTVSRRIGGLHFAEIGGPEALLTTIDRHLDLVEPVLRRDVDAALAASDRLIDFADSMFDELEAKVDPALLDVQLGTFGKSR</sequence>
<dbReference type="Gene3D" id="1.10.10.10">
    <property type="entry name" value="Winged helix-like DNA-binding domain superfamily/Winged helix DNA-binding domain"/>
    <property type="match status" value="1"/>
</dbReference>
<dbReference type="Gene3D" id="1.20.120.530">
    <property type="entry name" value="GntR ligand-binding domain-like"/>
    <property type="match status" value="1"/>
</dbReference>
<evidence type="ECO:0000259" key="4">
    <source>
        <dbReference type="PROSITE" id="PS50949"/>
    </source>
</evidence>
<dbReference type="InterPro" id="IPR011711">
    <property type="entry name" value="GntR_C"/>
</dbReference>
<dbReference type="InterPro" id="IPR000524">
    <property type="entry name" value="Tscrpt_reg_HTH_GntR"/>
</dbReference>
<comment type="caution">
    <text evidence="5">The sequence shown here is derived from an EMBL/GenBank/DDBJ whole genome shotgun (WGS) entry which is preliminary data.</text>
</comment>
<dbReference type="Pfam" id="PF07729">
    <property type="entry name" value="FCD"/>
    <property type="match status" value="1"/>
</dbReference>
<name>A0A840C1B7_9HYPH</name>
<keyword evidence="1" id="KW-0805">Transcription regulation</keyword>
<evidence type="ECO:0000313" key="6">
    <source>
        <dbReference type="Proteomes" id="UP000577362"/>
    </source>
</evidence>
<gene>
    <name evidence="5" type="ORF">GGR16_001273</name>
</gene>
<protein>
    <submittedName>
        <fullName evidence="5">DNA-binding GntR family transcriptional regulator</fullName>
    </submittedName>
</protein>
<evidence type="ECO:0000313" key="5">
    <source>
        <dbReference type="EMBL" id="MBB4016267.1"/>
    </source>
</evidence>
<dbReference type="PROSITE" id="PS50949">
    <property type="entry name" value="HTH_GNTR"/>
    <property type="match status" value="1"/>
</dbReference>
<keyword evidence="3" id="KW-0804">Transcription</keyword>
<dbReference type="AlphaFoldDB" id="A0A840C1B7"/>
<dbReference type="SMART" id="SM00345">
    <property type="entry name" value="HTH_GNTR"/>
    <property type="match status" value="1"/>
</dbReference>
<evidence type="ECO:0000256" key="2">
    <source>
        <dbReference type="ARBA" id="ARBA00023125"/>
    </source>
</evidence>
<dbReference type="SUPFAM" id="SSF46785">
    <property type="entry name" value="Winged helix' DNA-binding domain"/>
    <property type="match status" value="1"/>
</dbReference>
<organism evidence="5 6">
    <name type="scientific">Chelatococcus caeni</name>
    <dbReference type="NCBI Taxonomy" id="1348468"/>
    <lineage>
        <taxon>Bacteria</taxon>
        <taxon>Pseudomonadati</taxon>
        <taxon>Pseudomonadota</taxon>
        <taxon>Alphaproteobacteria</taxon>
        <taxon>Hyphomicrobiales</taxon>
        <taxon>Chelatococcaceae</taxon>
        <taxon>Chelatococcus</taxon>
    </lineage>
</organism>
<dbReference type="InterPro" id="IPR036388">
    <property type="entry name" value="WH-like_DNA-bd_sf"/>
</dbReference>
<evidence type="ECO:0000256" key="3">
    <source>
        <dbReference type="ARBA" id="ARBA00023163"/>
    </source>
</evidence>
<accession>A0A840C1B7</accession>
<reference evidence="5 6" key="1">
    <citation type="submission" date="2020-08" db="EMBL/GenBank/DDBJ databases">
        <title>Genomic Encyclopedia of Type Strains, Phase IV (KMG-IV): sequencing the most valuable type-strain genomes for metagenomic binning, comparative biology and taxonomic classification.</title>
        <authorList>
            <person name="Goeker M."/>
        </authorList>
    </citation>
    <scope>NUCLEOTIDE SEQUENCE [LARGE SCALE GENOMIC DNA]</scope>
    <source>
        <strain evidence="5 6">DSM 103737</strain>
    </source>
</reference>
<dbReference type="PANTHER" id="PTHR43537:SF45">
    <property type="entry name" value="GNTR FAMILY REGULATORY PROTEIN"/>
    <property type="match status" value="1"/>
</dbReference>
<dbReference type="GO" id="GO:0003700">
    <property type="term" value="F:DNA-binding transcription factor activity"/>
    <property type="evidence" value="ECO:0007669"/>
    <property type="project" value="InterPro"/>
</dbReference>
<proteinExistence type="predicted"/>
<dbReference type="EMBL" id="JACIEN010000001">
    <property type="protein sequence ID" value="MBB4016267.1"/>
    <property type="molecule type" value="Genomic_DNA"/>
</dbReference>
<keyword evidence="6" id="KW-1185">Reference proteome</keyword>
<dbReference type="GO" id="GO:0003677">
    <property type="term" value="F:DNA binding"/>
    <property type="evidence" value="ECO:0007669"/>
    <property type="project" value="UniProtKB-KW"/>
</dbReference>
<keyword evidence="2 5" id="KW-0238">DNA-binding</keyword>
<dbReference type="RefSeq" id="WP_019404802.1">
    <property type="nucleotide sequence ID" value="NZ_JACIEN010000001.1"/>
</dbReference>
<dbReference type="InterPro" id="IPR036390">
    <property type="entry name" value="WH_DNA-bd_sf"/>
</dbReference>
<dbReference type="Proteomes" id="UP000577362">
    <property type="component" value="Unassembled WGS sequence"/>
</dbReference>
<dbReference type="Pfam" id="PF00392">
    <property type="entry name" value="GntR"/>
    <property type="match status" value="1"/>
</dbReference>